<feature type="compositionally biased region" description="Basic residues" evidence="1">
    <location>
        <begin position="129"/>
        <end position="142"/>
    </location>
</feature>
<gene>
    <name evidence="2" type="ORF">HJG63_008039</name>
</gene>
<sequence>MCCCRPEAVLVEQSRARELKGAAPARGRASGTGARGVRLFPRAPGPAARSFRCALRWLKASECPKAQGIPEPNGSATCPGADALCRKEQEGDKDFDSAVPGRRAKFARSPRVCGDRLTRSRRLFDHPPHTHTHTRSFHHRKRRTHSSLHESDTLPFWGCVFLSSCLISNGLH</sequence>
<comment type="caution">
    <text evidence="2">The sequence shown here is derived from an EMBL/GenBank/DDBJ whole genome shotgun (WGS) entry which is preliminary data.</text>
</comment>
<evidence type="ECO:0000313" key="2">
    <source>
        <dbReference type="EMBL" id="KAF6506253.1"/>
    </source>
</evidence>
<keyword evidence="3" id="KW-1185">Reference proteome</keyword>
<dbReference type="EMBL" id="JACASE010000001">
    <property type="protein sequence ID" value="KAF6506253.1"/>
    <property type="molecule type" value="Genomic_DNA"/>
</dbReference>
<dbReference type="AlphaFoldDB" id="A0A7J8KBJ4"/>
<feature type="region of interest" description="Disordered" evidence="1">
    <location>
        <begin position="22"/>
        <end position="41"/>
    </location>
</feature>
<feature type="region of interest" description="Disordered" evidence="1">
    <location>
        <begin position="122"/>
        <end position="142"/>
    </location>
</feature>
<dbReference type="Proteomes" id="UP000593571">
    <property type="component" value="Unassembled WGS sequence"/>
</dbReference>
<evidence type="ECO:0000313" key="3">
    <source>
        <dbReference type="Proteomes" id="UP000593571"/>
    </source>
</evidence>
<name>A0A7J8KBJ4_ROUAE</name>
<proteinExistence type="predicted"/>
<feature type="compositionally biased region" description="Low complexity" evidence="1">
    <location>
        <begin position="22"/>
        <end position="38"/>
    </location>
</feature>
<evidence type="ECO:0000256" key="1">
    <source>
        <dbReference type="SAM" id="MobiDB-lite"/>
    </source>
</evidence>
<organism evidence="2 3">
    <name type="scientific">Rousettus aegyptiacus</name>
    <name type="common">Egyptian fruit bat</name>
    <name type="synonym">Pteropus aegyptiacus</name>
    <dbReference type="NCBI Taxonomy" id="9407"/>
    <lineage>
        <taxon>Eukaryota</taxon>
        <taxon>Metazoa</taxon>
        <taxon>Chordata</taxon>
        <taxon>Craniata</taxon>
        <taxon>Vertebrata</taxon>
        <taxon>Euteleostomi</taxon>
        <taxon>Mammalia</taxon>
        <taxon>Eutheria</taxon>
        <taxon>Laurasiatheria</taxon>
        <taxon>Chiroptera</taxon>
        <taxon>Yinpterochiroptera</taxon>
        <taxon>Pteropodoidea</taxon>
        <taxon>Pteropodidae</taxon>
        <taxon>Rousettinae</taxon>
        <taxon>Rousettus</taxon>
    </lineage>
</organism>
<protein>
    <submittedName>
        <fullName evidence="2">Uncharacterized protein</fullName>
    </submittedName>
</protein>
<reference evidence="2 3" key="1">
    <citation type="journal article" date="2020" name="Nature">
        <title>Six reference-quality genomes reveal evolution of bat adaptations.</title>
        <authorList>
            <person name="Jebb D."/>
            <person name="Huang Z."/>
            <person name="Pippel M."/>
            <person name="Hughes G.M."/>
            <person name="Lavrichenko K."/>
            <person name="Devanna P."/>
            <person name="Winkler S."/>
            <person name="Jermiin L.S."/>
            <person name="Skirmuntt E.C."/>
            <person name="Katzourakis A."/>
            <person name="Burkitt-Gray L."/>
            <person name="Ray D.A."/>
            <person name="Sullivan K.A.M."/>
            <person name="Roscito J.G."/>
            <person name="Kirilenko B.M."/>
            <person name="Davalos L.M."/>
            <person name="Corthals A.P."/>
            <person name="Power M.L."/>
            <person name="Jones G."/>
            <person name="Ransome R.D."/>
            <person name="Dechmann D.K.N."/>
            <person name="Locatelli A.G."/>
            <person name="Puechmaille S.J."/>
            <person name="Fedrigo O."/>
            <person name="Jarvis E.D."/>
            <person name="Hiller M."/>
            <person name="Vernes S.C."/>
            <person name="Myers E.W."/>
            <person name="Teeling E.C."/>
        </authorList>
    </citation>
    <scope>NUCLEOTIDE SEQUENCE [LARGE SCALE GENOMIC DNA]</scope>
    <source>
        <strain evidence="2">MRouAeg1</strain>
        <tissue evidence="2">Muscle</tissue>
    </source>
</reference>
<accession>A0A7J8KBJ4</accession>